<comment type="similarity">
    <text evidence="1 7 9">Belongs to the peptidase S14 family.</text>
</comment>
<gene>
    <name evidence="7" type="primary">clpP</name>
    <name evidence="11" type="ORF">CJ240_04775</name>
    <name evidence="10" type="ORF">HMPREF1862_00100</name>
</gene>
<dbReference type="PANTHER" id="PTHR10381:SF70">
    <property type="entry name" value="ATP-DEPENDENT CLP PROTEASE PROTEOLYTIC SUBUNIT"/>
    <property type="match status" value="1"/>
</dbReference>
<comment type="function">
    <text evidence="7">Cleaves peptides in various proteins in a process that requires ATP hydrolysis. Has a chymotrypsin-like activity. Plays a major role in the degradation of misfolded proteins.</text>
</comment>
<dbReference type="InterPro" id="IPR023562">
    <property type="entry name" value="ClpP/TepA"/>
</dbReference>
<evidence type="ECO:0000313" key="12">
    <source>
        <dbReference type="Proteomes" id="UP000070572"/>
    </source>
</evidence>
<dbReference type="Gene3D" id="3.90.226.10">
    <property type="entry name" value="2-enoyl-CoA Hydratase, Chain A, domain 1"/>
    <property type="match status" value="1"/>
</dbReference>
<dbReference type="GO" id="GO:0006515">
    <property type="term" value="P:protein quality control for misfolded or incompletely synthesized proteins"/>
    <property type="evidence" value="ECO:0007669"/>
    <property type="project" value="TreeGrafter"/>
</dbReference>
<dbReference type="PRINTS" id="PR00127">
    <property type="entry name" value="CLPPROTEASEP"/>
</dbReference>
<dbReference type="CDD" id="cd07017">
    <property type="entry name" value="S14_ClpP_2"/>
    <property type="match status" value="1"/>
</dbReference>
<keyword evidence="2 7" id="KW-0963">Cytoplasm</keyword>
<dbReference type="EMBL" id="PNGC01000001">
    <property type="protein sequence ID" value="PMB91013.1"/>
    <property type="molecule type" value="Genomic_DNA"/>
</dbReference>
<dbReference type="Proteomes" id="UP000243201">
    <property type="component" value="Unassembled WGS sequence"/>
</dbReference>
<evidence type="ECO:0000256" key="3">
    <source>
        <dbReference type="ARBA" id="ARBA00022670"/>
    </source>
</evidence>
<dbReference type="EC" id="3.4.21.92" evidence="7"/>
<evidence type="ECO:0000256" key="7">
    <source>
        <dbReference type="HAMAP-Rule" id="MF_00444"/>
    </source>
</evidence>
<feature type="active site" evidence="7 8">
    <location>
        <position position="151"/>
    </location>
</feature>
<keyword evidence="3 7" id="KW-0645">Protease</keyword>
<evidence type="ECO:0000256" key="1">
    <source>
        <dbReference type="ARBA" id="ARBA00007039"/>
    </source>
</evidence>
<evidence type="ECO:0000256" key="9">
    <source>
        <dbReference type="RuleBase" id="RU003567"/>
    </source>
</evidence>
<keyword evidence="5 7" id="KW-0720">Serine protease</keyword>
<evidence type="ECO:0000256" key="5">
    <source>
        <dbReference type="ARBA" id="ARBA00022825"/>
    </source>
</evidence>
<feature type="active site" description="Nucleophile" evidence="7">
    <location>
        <position position="126"/>
    </location>
</feature>
<dbReference type="Pfam" id="PF00574">
    <property type="entry name" value="CLP_protease"/>
    <property type="match status" value="1"/>
</dbReference>
<evidence type="ECO:0000256" key="2">
    <source>
        <dbReference type="ARBA" id="ARBA00022490"/>
    </source>
</evidence>
<dbReference type="GO" id="GO:0004176">
    <property type="term" value="F:ATP-dependent peptidase activity"/>
    <property type="evidence" value="ECO:0007669"/>
    <property type="project" value="InterPro"/>
</dbReference>
<comment type="subunit">
    <text evidence="7">Fourteen ClpP subunits assemble into 2 heptameric rings which stack back to back to give a disk-like structure with a central cavity, resembling the structure of eukaryotic proteasomes.</text>
</comment>
<evidence type="ECO:0000256" key="6">
    <source>
        <dbReference type="ARBA" id="ARBA00034021"/>
    </source>
</evidence>
<dbReference type="PANTHER" id="PTHR10381">
    <property type="entry name" value="ATP-DEPENDENT CLP PROTEASE PROTEOLYTIC SUBUNIT"/>
    <property type="match status" value="1"/>
</dbReference>
<evidence type="ECO:0000256" key="4">
    <source>
        <dbReference type="ARBA" id="ARBA00022801"/>
    </source>
</evidence>
<evidence type="ECO:0000313" key="13">
    <source>
        <dbReference type="Proteomes" id="UP000243201"/>
    </source>
</evidence>
<organism evidence="10 12">
    <name type="scientific">Varibaculum cambriense</name>
    <dbReference type="NCBI Taxonomy" id="184870"/>
    <lineage>
        <taxon>Bacteria</taxon>
        <taxon>Bacillati</taxon>
        <taxon>Actinomycetota</taxon>
        <taxon>Actinomycetes</taxon>
        <taxon>Actinomycetales</taxon>
        <taxon>Actinomycetaceae</taxon>
        <taxon>Varibaculum</taxon>
    </lineage>
</organism>
<sequence length="231" mass="25190">MCKKKTASKDDILIVNHFSPTDKEKPVQTAAVKNEGDQPSSLALGDHVFNKLLKERIIWLGSEVAEDNANQICAQMMLLAAQDPEKPIFLYINSPGGSVTAGMAIYDTMQYIQPEVVTVALGMAASMGQLLLTAGTPGKRYATPHARILMHQPSGGVGGTASDIRINANLILQMKQELAEINAQRTGKSVEKIREDSERDHWFTAQEALEYGFIDHVIESARNLGADGKEL</sequence>
<accession>A0AB34X1K1</accession>
<dbReference type="PROSITE" id="PS00382">
    <property type="entry name" value="CLP_PROTEASE_HIS"/>
    <property type="match status" value="1"/>
</dbReference>
<dbReference type="EMBL" id="LSDN01000003">
    <property type="protein sequence ID" value="KXB82036.1"/>
    <property type="molecule type" value="Genomic_DNA"/>
</dbReference>
<evidence type="ECO:0000313" key="10">
    <source>
        <dbReference type="EMBL" id="KXB82036.1"/>
    </source>
</evidence>
<dbReference type="GO" id="GO:0005737">
    <property type="term" value="C:cytoplasm"/>
    <property type="evidence" value="ECO:0007669"/>
    <property type="project" value="UniProtKB-SubCell"/>
</dbReference>
<comment type="caution">
    <text evidence="10">The sequence shown here is derived from an EMBL/GenBank/DDBJ whole genome shotgun (WGS) entry which is preliminary data.</text>
</comment>
<dbReference type="GO" id="GO:0004252">
    <property type="term" value="F:serine-type endopeptidase activity"/>
    <property type="evidence" value="ECO:0007669"/>
    <property type="project" value="UniProtKB-UniRule"/>
</dbReference>
<comment type="subcellular location">
    <subcellularLocation>
        <location evidence="7">Cytoplasm</location>
    </subcellularLocation>
</comment>
<dbReference type="GO" id="GO:0051117">
    <property type="term" value="F:ATPase binding"/>
    <property type="evidence" value="ECO:0007669"/>
    <property type="project" value="TreeGrafter"/>
</dbReference>
<dbReference type="NCBIfam" id="NF009205">
    <property type="entry name" value="PRK12553.1"/>
    <property type="match status" value="1"/>
</dbReference>
<dbReference type="Proteomes" id="UP000070572">
    <property type="component" value="Unassembled WGS sequence"/>
</dbReference>
<dbReference type="HAMAP" id="MF_00444">
    <property type="entry name" value="ClpP"/>
    <property type="match status" value="1"/>
</dbReference>
<proteinExistence type="inferred from homology"/>
<evidence type="ECO:0000256" key="8">
    <source>
        <dbReference type="PROSITE-ProRule" id="PRU10086"/>
    </source>
</evidence>
<comment type="catalytic activity">
    <reaction evidence="6 7 8">
        <text>Hydrolysis of proteins to small peptides in the presence of ATP and magnesium. alpha-casein is the usual test substrate. In the absence of ATP, only oligopeptides shorter than five residues are hydrolyzed (such as succinyl-Leu-Tyr-|-NHMec, and Leu-Tyr-Leu-|-Tyr-Trp, in which cleavage of the -Tyr-|-Leu- and -Tyr-|-Trp bonds also occurs).</text>
        <dbReference type="EC" id="3.4.21.92"/>
    </reaction>
</comment>
<keyword evidence="4 7" id="KW-0378">Hydrolase</keyword>
<dbReference type="SUPFAM" id="SSF52096">
    <property type="entry name" value="ClpP/crotonase"/>
    <property type="match status" value="1"/>
</dbReference>
<name>A0AB34X1K1_9ACTO</name>
<dbReference type="InterPro" id="IPR033135">
    <property type="entry name" value="ClpP_His_AS"/>
</dbReference>
<dbReference type="FunFam" id="3.90.226.10:FF:000002">
    <property type="entry name" value="ATP-dependent Clp protease proteolytic subunit"/>
    <property type="match status" value="1"/>
</dbReference>
<protein>
    <recommendedName>
        <fullName evidence="7 9">ATP-dependent Clp protease proteolytic subunit</fullName>
        <ecNumber evidence="7">3.4.21.92</ecNumber>
    </recommendedName>
    <alternativeName>
        <fullName evidence="7">Endopeptidase Clp</fullName>
    </alternativeName>
</protein>
<reference evidence="10 12" key="1">
    <citation type="submission" date="2016-01" db="EMBL/GenBank/DDBJ databases">
        <authorList>
            <person name="Mitreva M."/>
            <person name="Pepin K.H."/>
            <person name="Mihindukulasuriya K.A."/>
            <person name="Fulton R."/>
            <person name="Fronick C."/>
            <person name="O'Laughlin M."/>
            <person name="Miner T."/>
            <person name="Herter B."/>
            <person name="Rosa B.A."/>
            <person name="Cordes M."/>
            <person name="Tomlinson C."/>
            <person name="Wollam A."/>
            <person name="Palsikar V.B."/>
            <person name="Mardis E.R."/>
            <person name="Wilson R.K."/>
        </authorList>
    </citation>
    <scope>NUCLEOTIDE SEQUENCE [LARGE SCALE GENOMIC DNA]</scope>
    <source>
        <strain evidence="10 12">DNF00696</strain>
    </source>
</reference>
<reference evidence="11 13" key="2">
    <citation type="submission" date="2017-09" db="EMBL/GenBank/DDBJ databases">
        <title>Bacterial strain isolated from the female urinary microbiota.</title>
        <authorList>
            <person name="Thomas-White K."/>
            <person name="Kumar N."/>
            <person name="Forster S."/>
            <person name="Putonti C."/>
            <person name="Lawley T."/>
            <person name="Wolfe A.J."/>
        </authorList>
    </citation>
    <scope>NUCLEOTIDE SEQUENCE [LARGE SCALE GENOMIC DNA]</scope>
    <source>
        <strain evidence="11 13">UMB0744</strain>
    </source>
</reference>
<dbReference type="InterPro" id="IPR029045">
    <property type="entry name" value="ClpP/crotonase-like_dom_sf"/>
</dbReference>
<dbReference type="NCBIfam" id="NF001368">
    <property type="entry name" value="PRK00277.1"/>
    <property type="match status" value="1"/>
</dbReference>
<keyword evidence="13" id="KW-1185">Reference proteome</keyword>
<dbReference type="GeneID" id="78352877"/>
<dbReference type="InterPro" id="IPR001907">
    <property type="entry name" value="ClpP"/>
</dbReference>
<evidence type="ECO:0000313" key="11">
    <source>
        <dbReference type="EMBL" id="PMB91013.1"/>
    </source>
</evidence>
<dbReference type="AlphaFoldDB" id="A0AB34X1K1"/>
<dbReference type="RefSeq" id="WP_022865196.1">
    <property type="nucleotide sequence ID" value="NZ_CAUPGC010000026.1"/>
</dbReference>
<dbReference type="GO" id="GO:0009368">
    <property type="term" value="C:endopeptidase Clp complex"/>
    <property type="evidence" value="ECO:0007669"/>
    <property type="project" value="TreeGrafter"/>
</dbReference>